<evidence type="ECO:0000313" key="1">
    <source>
        <dbReference type="Proteomes" id="UP000095286"/>
    </source>
</evidence>
<organism evidence="1 2">
    <name type="scientific">Rhabditophanes sp. KR3021</name>
    <dbReference type="NCBI Taxonomy" id="114890"/>
    <lineage>
        <taxon>Eukaryota</taxon>
        <taxon>Metazoa</taxon>
        <taxon>Ecdysozoa</taxon>
        <taxon>Nematoda</taxon>
        <taxon>Chromadorea</taxon>
        <taxon>Rhabditida</taxon>
        <taxon>Tylenchina</taxon>
        <taxon>Panagrolaimomorpha</taxon>
        <taxon>Strongyloidoidea</taxon>
        <taxon>Alloionematidae</taxon>
        <taxon>Rhabditophanes</taxon>
    </lineage>
</organism>
<protein>
    <submittedName>
        <fullName evidence="2">Beta-galactosidase</fullName>
    </submittedName>
</protein>
<evidence type="ECO:0000313" key="2">
    <source>
        <dbReference type="WBParaSite" id="RSKR_0000444900.1"/>
    </source>
</evidence>
<dbReference type="Proteomes" id="UP000095286">
    <property type="component" value="Unplaced"/>
</dbReference>
<dbReference type="WBParaSite" id="RSKR_0000444900.1">
    <property type="protein sequence ID" value="RSKR_0000444900.1"/>
    <property type="gene ID" value="RSKR_0000444900"/>
</dbReference>
<name>A0AC35TTW2_9BILA</name>
<reference evidence="2" key="1">
    <citation type="submission" date="2016-11" db="UniProtKB">
        <authorList>
            <consortium name="WormBaseParasite"/>
        </authorList>
    </citation>
    <scope>IDENTIFICATION</scope>
    <source>
        <strain evidence="2">KR3021</strain>
    </source>
</reference>
<accession>A0AC35TTW2</accession>
<proteinExistence type="predicted"/>
<sequence>MAKWLILFFCLVAFIESKSFRVDYANGQFLLDEKPFRYISGEIHYFRVPQIYWRDRLIKYRAAGLNAVQVYIPWNWHQEGYKKEFRMDGDRNFIQLIKTAQDVGLYVLIRAGPYVCAEISNGGLPPYLNNIKNISLRTSDPIYLRELRPWWTFLMKSLYKLLYKNGGPILMIQIENEYGSFDACDLEYIKFLRDLTHQVVGKDVQLYTTDGADDRMLNCSHVDNVYSTVDFGVQGSTDNIKTYFGLQQKINKGGPKVNSEFYVGWFISWGKRNYNFPSTTSIVNTMQWMWDQGASFNVYMMAGGTSFGFYNGKIFDLSIVTTSYDFNSAITEDGDLSERYYAIKNWISTLKEWKWQPIDGMKNMTRKAYGSIVVRPVKNNIQEMVTSSTCVIDVKPVTFDEMNHFYGYVRYRTPIENVSLVSVSGIKDAGYISIDGEYKGLVDTNNMNLYVNHTGIAKFEILVEDRGRQNFETIIDIKGILNNQIVFDGEKSELWESCYLDFKRVDKHLKTLKLSTIYKESFPLKGPTLLIGHFNVDGIADTYLVLKDFHKGNVLINGHNIGRYWNDQGPQQSLFIPKNFLRQGKNKVLVFELEGIDNCSSESGCKIKFVQNSVWNWIK</sequence>